<keyword evidence="1" id="KW-1185">Reference proteome</keyword>
<name>A0A1I7ZRU4_9BILA</name>
<sequence>MRVFSAKAASSTSIILAKTTIEHTLTTSCFGMIAHPFPDGAGGGIREGGAGFLCCYGTLDGLELLLEGWNSDTTATKIKT</sequence>
<proteinExistence type="predicted"/>
<dbReference type="AlphaFoldDB" id="A0A1I7ZRU4"/>
<evidence type="ECO:0000313" key="2">
    <source>
        <dbReference type="WBParaSite" id="L893_g28972.t1"/>
    </source>
</evidence>
<dbReference type="Proteomes" id="UP000095287">
    <property type="component" value="Unplaced"/>
</dbReference>
<organism evidence="1 2">
    <name type="scientific">Steinernema glaseri</name>
    <dbReference type="NCBI Taxonomy" id="37863"/>
    <lineage>
        <taxon>Eukaryota</taxon>
        <taxon>Metazoa</taxon>
        <taxon>Ecdysozoa</taxon>
        <taxon>Nematoda</taxon>
        <taxon>Chromadorea</taxon>
        <taxon>Rhabditida</taxon>
        <taxon>Tylenchina</taxon>
        <taxon>Panagrolaimomorpha</taxon>
        <taxon>Strongyloidoidea</taxon>
        <taxon>Steinernematidae</taxon>
        <taxon>Steinernema</taxon>
    </lineage>
</organism>
<accession>A0A1I7ZRU4</accession>
<dbReference type="WBParaSite" id="L893_g28972.t1">
    <property type="protein sequence ID" value="L893_g28972.t1"/>
    <property type="gene ID" value="L893_g28972"/>
</dbReference>
<protein>
    <submittedName>
        <fullName evidence="2">Secreted protein</fullName>
    </submittedName>
</protein>
<evidence type="ECO:0000313" key="1">
    <source>
        <dbReference type="Proteomes" id="UP000095287"/>
    </source>
</evidence>
<reference evidence="2" key="1">
    <citation type="submission" date="2016-11" db="UniProtKB">
        <authorList>
            <consortium name="WormBaseParasite"/>
        </authorList>
    </citation>
    <scope>IDENTIFICATION</scope>
</reference>